<dbReference type="SMART" id="SM00399">
    <property type="entry name" value="ZnF_C4"/>
    <property type="match status" value="1"/>
</dbReference>
<dbReference type="InterPro" id="IPR050234">
    <property type="entry name" value="Nuclear_hormone_rcpt_NR1"/>
</dbReference>
<feature type="region of interest" description="Disordered" evidence="9">
    <location>
        <begin position="486"/>
        <end position="527"/>
    </location>
</feature>
<feature type="region of interest" description="Disordered" evidence="9">
    <location>
        <begin position="541"/>
        <end position="571"/>
    </location>
</feature>
<feature type="region of interest" description="Disordered" evidence="9">
    <location>
        <begin position="123"/>
        <end position="165"/>
    </location>
</feature>
<sequence length="795" mass="86273">MAEEQLRKPPHMNQGPKKVYMNWMRQQQQQSDSGASTSNSTSSSSSQPSSTPSSETADDKTASSSSVHSPGSVSSPGKIDFDLTNLSTPGTPFSLRSLLSPHMPASSDHGDLDDKWLDLSWPESDRGSVGSNSQSPTAESHRMSSPTKHHPQLVSSTEPTAVDNKVDTGRHRNRVNNMDVAMDTQGTDLSKNSHVPVGSESSYPMTNHEAPRPMKWRDVTSNNAIRHATMHHQAADPYGSDLHRKLERMELLPEGYTGKLKAHHAAAGAAVTATHGQLINSMPFPFKRDREDECYPQSTTTGYGGEPANKGQHQMPMQVFCNPSSHHMNPMEQAKTIFRNPWLSNTFRQVTPSGGSIMMDGVQVSPPTADLSQLGVPPHMHNFMHAGIPDSHMMAASKFSGRSINRMPFNSGAIYDADMPLDTYRQFPYHLHGGATNDPRMHMAFVSRPPGYAENNDTPRMRRASESNLALNTPVCHAWRGAVPLPRSSTLHLPDSRSINGRSRSSSDLLESDMTPQDMSVDQQTCSQDVVSKWNKPLSSTAISQSSSAGGDTGSHRSLEREYPGETKVGKYSDNAMQSCTLTSTQPDLSIAPKTEDSHICQVCNDVAAGFHCGAYVCEACKKFFVRCLKQDTAAKFMCPRKRDCEITKETRTQCQYCRYQKCLAIGMYKPVALSTGHDPEALSTGHDPVALSTGHDPEALSTGHDPVVLSTGHDPVALSTGHDPEEQSTGHDPVVLSTGHDPVALSTGHDPEEQSAGHDPVALSTGHDPEALSTGHDPVALSTGHDPVSTVNWS</sequence>
<dbReference type="Gene3D" id="3.30.50.10">
    <property type="entry name" value="Erythroid Transcription Factor GATA-1, subunit A"/>
    <property type="match status" value="1"/>
</dbReference>
<evidence type="ECO:0000256" key="8">
    <source>
        <dbReference type="ARBA" id="ARBA00023242"/>
    </source>
</evidence>
<dbReference type="EMBL" id="JAODUO010000288">
    <property type="protein sequence ID" value="KAK2183971.1"/>
    <property type="molecule type" value="Genomic_DNA"/>
</dbReference>
<dbReference type="GO" id="GO:0045944">
    <property type="term" value="P:positive regulation of transcription by RNA polymerase II"/>
    <property type="evidence" value="ECO:0007669"/>
    <property type="project" value="TreeGrafter"/>
</dbReference>
<dbReference type="Proteomes" id="UP001209878">
    <property type="component" value="Unassembled WGS sequence"/>
</dbReference>
<evidence type="ECO:0000313" key="11">
    <source>
        <dbReference type="EMBL" id="KAK2183971.1"/>
    </source>
</evidence>
<comment type="caution">
    <text evidence="11">The sequence shown here is derived from an EMBL/GenBank/DDBJ whole genome shotgun (WGS) entry which is preliminary data.</text>
</comment>
<dbReference type="PROSITE" id="PS51030">
    <property type="entry name" value="NUCLEAR_REC_DBD_2"/>
    <property type="match status" value="1"/>
</dbReference>
<gene>
    <name evidence="11" type="ORF">NP493_288g01000</name>
</gene>
<dbReference type="GO" id="GO:0009755">
    <property type="term" value="P:hormone-mediated signaling pathway"/>
    <property type="evidence" value="ECO:0007669"/>
    <property type="project" value="TreeGrafter"/>
</dbReference>
<dbReference type="GO" id="GO:0000122">
    <property type="term" value="P:negative regulation of transcription by RNA polymerase II"/>
    <property type="evidence" value="ECO:0007669"/>
    <property type="project" value="TreeGrafter"/>
</dbReference>
<dbReference type="PANTHER" id="PTHR24082">
    <property type="entry name" value="NUCLEAR HORMONE RECEPTOR"/>
    <property type="match status" value="1"/>
</dbReference>
<name>A0AAD9NWW4_RIDPI</name>
<evidence type="ECO:0000256" key="2">
    <source>
        <dbReference type="ARBA" id="ARBA00022771"/>
    </source>
</evidence>
<dbReference type="SUPFAM" id="SSF57716">
    <property type="entry name" value="Glucocorticoid receptor-like (DNA-binding domain)"/>
    <property type="match status" value="1"/>
</dbReference>
<evidence type="ECO:0000259" key="10">
    <source>
        <dbReference type="PROSITE" id="PS51030"/>
    </source>
</evidence>
<dbReference type="InterPro" id="IPR001628">
    <property type="entry name" value="Znf_hrmn_rcpt"/>
</dbReference>
<keyword evidence="4" id="KW-0805">Transcription regulation</keyword>
<dbReference type="AlphaFoldDB" id="A0AAD9NWW4"/>
<feature type="compositionally biased region" description="Low complexity" evidence="9">
    <location>
        <begin position="63"/>
        <end position="77"/>
    </location>
</feature>
<feature type="region of interest" description="Disordered" evidence="9">
    <location>
        <begin position="185"/>
        <end position="213"/>
    </location>
</feature>
<feature type="domain" description="Nuclear receptor" evidence="10">
    <location>
        <begin position="598"/>
        <end position="675"/>
    </location>
</feature>
<evidence type="ECO:0000256" key="5">
    <source>
        <dbReference type="ARBA" id="ARBA00023125"/>
    </source>
</evidence>
<dbReference type="Pfam" id="PF00105">
    <property type="entry name" value="zf-C4"/>
    <property type="match status" value="1"/>
</dbReference>
<dbReference type="GO" id="GO:0004879">
    <property type="term" value="F:nuclear receptor activity"/>
    <property type="evidence" value="ECO:0007669"/>
    <property type="project" value="TreeGrafter"/>
</dbReference>
<dbReference type="GO" id="GO:0008270">
    <property type="term" value="F:zinc ion binding"/>
    <property type="evidence" value="ECO:0007669"/>
    <property type="project" value="UniProtKB-KW"/>
</dbReference>
<dbReference type="InterPro" id="IPR013088">
    <property type="entry name" value="Znf_NHR/GATA"/>
</dbReference>
<protein>
    <recommendedName>
        <fullName evidence="10">Nuclear receptor domain-containing protein</fullName>
    </recommendedName>
</protein>
<evidence type="ECO:0000256" key="6">
    <source>
        <dbReference type="ARBA" id="ARBA00023163"/>
    </source>
</evidence>
<organism evidence="11 12">
    <name type="scientific">Ridgeia piscesae</name>
    <name type="common">Tubeworm</name>
    <dbReference type="NCBI Taxonomy" id="27915"/>
    <lineage>
        <taxon>Eukaryota</taxon>
        <taxon>Metazoa</taxon>
        <taxon>Spiralia</taxon>
        <taxon>Lophotrochozoa</taxon>
        <taxon>Annelida</taxon>
        <taxon>Polychaeta</taxon>
        <taxon>Sedentaria</taxon>
        <taxon>Canalipalpata</taxon>
        <taxon>Sabellida</taxon>
        <taxon>Siboglinidae</taxon>
        <taxon>Ridgeia</taxon>
    </lineage>
</organism>
<keyword evidence="3" id="KW-0862">Zinc</keyword>
<feature type="compositionally biased region" description="Polar residues" evidence="9">
    <location>
        <begin position="129"/>
        <end position="146"/>
    </location>
</feature>
<dbReference type="PRINTS" id="PR00047">
    <property type="entry name" value="STROIDFINGER"/>
</dbReference>
<feature type="compositionally biased region" description="Polar residues" evidence="9">
    <location>
        <begin position="185"/>
        <end position="205"/>
    </location>
</feature>
<feature type="compositionally biased region" description="Basic and acidic residues" evidence="9">
    <location>
        <begin position="554"/>
        <end position="571"/>
    </location>
</feature>
<evidence type="ECO:0000256" key="7">
    <source>
        <dbReference type="ARBA" id="ARBA00023170"/>
    </source>
</evidence>
<keyword evidence="6" id="KW-0804">Transcription</keyword>
<dbReference type="PANTHER" id="PTHR24082:SF473">
    <property type="entry name" value="ECDYSONE-INDUCED PROTEIN 75B, ISOFORM B"/>
    <property type="match status" value="1"/>
</dbReference>
<evidence type="ECO:0000256" key="4">
    <source>
        <dbReference type="ARBA" id="ARBA00023015"/>
    </source>
</evidence>
<keyword evidence="12" id="KW-1185">Reference proteome</keyword>
<keyword evidence="5" id="KW-0238">DNA-binding</keyword>
<accession>A0AAD9NWW4</accession>
<feature type="compositionally biased region" description="Low complexity" evidence="9">
    <location>
        <begin position="496"/>
        <end position="513"/>
    </location>
</feature>
<evidence type="ECO:0000256" key="3">
    <source>
        <dbReference type="ARBA" id="ARBA00022833"/>
    </source>
</evidence>
<evidence type="ECO:0000313" key="12">
    <source>
        <dbReference type="Proteomes" id="UP001209878"/>
    </source>
</evidence>
<reference evidence="11" key="1">
    <citation type="journal article" date="2023" name="Mol. Biol. Evol.">
        <title>Third-Generation Sequencing Reveals the Adaptive Role of the Epigenome in Three Deep-Sea Polychaetes.</title>
        <authorList>
            <person name="Perez M."/>
            <person name="Aroh O."/>
            <person name="Sun Y."/>
            <person name="Lan Y."/>
            <person name="Juniper S.K."/>
            <person name="Young C.R."/>
            <person name="Angers B."/>
            <person name="Qian P.Y."/>
        </authorList>
    </citation>
    <scope>NUCLEOTIDE SEQUENCE</scope>
    <source>
        <strain evidence="11">R07B-5</strain>
    </source>
</reference>
<feature type="region of interest" description="Disordered" evidence="9">
    <location>
        <begin position="680"/>
        <end position="795"/>
    </location>
</feature>
<keyword evidence="2" id="KW-0863">Zinc-finger</keyword>
<keyword evidence="1" id="KW-0479">Metal-binding</keyword>
<proteinExistence type="predicted"/>
<keyword evidence="8" id="KW-0539">Nucleus</keyword>
<feature type="compositionally biased region" description="Low complexity" evidence="9">
    <location>
        <begin position="29"/>
        <end position="54"/>
    </location>
</feature>
<feature type="region of interest" description="Disordered" evidence="9">
    <location>
        <begin position="1"/>
        <end position="86"/>
    </location>
</feature>
<keyword evidence="7" id="KW-0675">Receptor</keyword>
<evidence type="ECO:0000256" key="1">
    <source>
        <dbReference type="ARBA" id="ARBA00022723"/>
    </source>
</evidence>
<evidence type="ECO:0000256" key="9">
    <source>
        <dbReference type="SAM" id="MobiDB-lite"/>
    </source>
</evidence>
<feature type="compositionally biased region" description="Polar residues" evidence="9">
    <location>
        <begin position="514"/>
        <end position="527"/>
    </location>
</feature>
<dbReference type="GO" id="GO:0030154">
    <property type="term" value="P:cell differentiation"/>
    <property type="evidence" value="ECO:0007669"/>
    <property type="project" value="TreeGrafter"/>
</dbReference>
<dbReference type="CDD" id="cd06916">
    <property type="entry name" value="NR_DBD_like"/>
    <property type="match status" value="1"/>
</dbReference>
<dbReference type="GO" id="GO:0000978">
    <property type="term" value="F:RNA polymerase II cis-regulatory region sequence-specific DNA binding"/>
    <property type="evidence" value="ECO:0007669"/>
    <property type="project" value="TreeGrafter"/>
</dbReference>